<proteinExistence type="predicted"/>
<dbReference type="Pfam" id="PF06124">
    <property type="entry name" value="DUF960"/>
    <property type="match status" value="1"/>
</dbReference>
<dbReference type="InterPro" id="IPR009303">
    <property type="entry name" value="DUF960"/>
</dbReference>
<sequence length="96" mass="11514">MFDKERYITRGIMEQINPLIYLILWEMLDEKDVEEKDYLQVFDLKISEEEEGLQEIIHTQEKYNNSMKFYTNFGVNAKVYVIDTGESETMFLEGEL</sequence>
<evidence type="ECO:0000313" key="1">
    <source>
        <dbReference type="EMBL" id="MVX63102.1"/>
    </source>
</evidence>
<name>A0A964RJY9_9CLOT</name>
<reference evidence="1" key="1">
    <citation type="submission" date="2019-12" db="EMBL/GenBank/DDBJ databases">
        <title>Microbes associate with the intestines of laboratory mice.</title>
        <authorList>
            <person name="Navarre W."/>
            <person name="Wong E."/>
        </authorList>
    </citation>
    <scope>NUCLEOTIDE SEQUENCE</scope>
    <source>
        <strain evidence="1">NM79_F5</strain>
    </source>
</reference>
<accession>A0A964RJY9</accession>
<dbReference type="AlphaFoldDB" id="A0A964RJY9"/>
<comment type="caution">
    <text evidence="1">The sequence shown here is derived from an EMBL/GenBank/DDBJ whole genome shotgun (WGS) entry which is preliminary data.</text>
</comment>
<gene>
    <name evidence="1" type="ORF">GKZ28_05240</name>
</gene>
<dbReference type="Gene3D" id="3.10.450.150">
    <property type="entry name" value="enterococcus faecalis protein"/>
    <property type="match status" value="1"/>
</dbReference>
<dbReference type="EMBL" id="WSRQ01000006">
    <property type="protein sequence ID" value="MVX63102.1"/>
    <property type="molecule type" value="Genomic_DNA"/>
</dbReference>
<dbReference type="Proteomes" id="UP000656077">
    <property type="component" value="Unassembled WGS sequence"/>
</dbReference>
<evidence type="ECO:0000313" key="2">
    <source>
        <dbReference type="Proteomes" id="UP000656077"/>
    </source>
</evidence>
<protein>
    <recommendedName>
        <fullName evidence="3">DUF960 domain-containing protein</fullName>
    </recommendedName>
</protein>
<dbReference type="RefSeq" id="WP_160358305.1">
    <property type="nucleotide sequence ID" value="NZ_WSRQ01000006.1"/>
</dbReference>
<evidence type="ECO:0008006" key="3">
    <source>
        <dbReference type="Google" id="ProtNLM"/>
    </source>
</evidence>
<organism evidence="1 2">
    <name type="scientific">Clostridium chromiireducens</name>
    <dbReference type="NCBI Taxonomy" id="225345"/>
    <lineage>
        <taxon>Bacteria</taxon>
        <taxon>Bacillati</taxon>
        <taxon>Bacillota</taxon>
        <taxon>Clostridia</taxon>
        <taxon>Eubacteriales</taxon>
        <taxon>Clostridiaceae</taxon>
        <taxon>Clostridium</taxon>
    </lineage>
</organism>